<evidence type="ECO:0000313" key="3">
    <source>
        <dbReference type="Proteomes" id="UP001479436"/>
    </source>
</evidence>
<proteinExistence type="predicted"/>
<dbReference type="Proteomes" id="UP001479436">
    <property type="component" value="Unassembled WGS sequence"/>
</dbReference>
<reference evidence="2 3" key="1">
    <citation type="submission" date="2023-04" db="EMBL/GenBank/DDBJ databases">
        <title>Genome of Basidiobolus ranarum AG-B5.</title>
        <authorList>
            <person name="Stajich J.E."/>
            <person name="Carter-House D."/>
            <person name="Gryganskyi A."/>
        </authorList>
    </citation>
    <scope>NUCLEOTIDE SEQUENCE [LARGE SCALE GENOMIC DNA]</scope>
    <source>
        <strain evidence="2 3">AG-B5</strain>
    </source>
</reference>
<protein>
    <submittedName>
        <fullName evidence="2">Uncharacterized protein</fullName>
    </submittedName>
</protein>
<name>A0ABR2W0U0_9FUNG</name>
<comment type="caution">
    <text evidence="2">The sequence shown here is derived from an EMBL/GenBank/DDBJ whole genome shotgun (WGS) entry which is preliminary data.</text>
</comment>
<organism evidence="2 3">
    <name type="scientific">Basidiobolus ranarum</name>
    <dbReference type="NCBI Taxonomy" id="34480"/>
    <lineage>
        <taxon>Eukaryota</taxon>
        <taxon>Fungi</taxon>
        <taxon>Fungi incertae sedis</taxon>
        <taxon>Zoopagomycota</taxon>
        <taxon>Entomophthoromycotina</taxon>
        <taxon>Basidiobolomycetes</taxon>
        <taxon>Basidiobolales</taxon>
        <taxon>Basidiobolaceae</taxon>
        <taxon>Basidiobolus</taxon>
    </lineage>
</organism>
<dbReference type="EMBL" id="JASJQH010007255">
    <property type="protein sequence ID" value="KAK9711807.1"/>
    <property type="molecule type" value="Genomic_DNA"/>
</dbReference>
<feature type="region of interest" description="Disordered" evidence="1">
    <location>
        <begin position="1"/>
        <end position="23"/>
    </location>
</feature>
<gene>
    <name evidence="2" type="ORF">K7432_007576</name>
</gene>
<feature type="region of interest" description="Disordered" evidence="1">
    <location>
        <begin position="118"/>
        <end position="137"/>
    </location>
</feature>
<sequence length="184" mass="20790">MQPLKLDSTVGQNNDAKVDASHISTSPKPIHVWSATNKELVEDSADERELASMSPIERKQRRKVRSASLAVAGLDPSYPSELLQDYDIPAPFWSRFIQALNAALSELPAFKDPKSLSRKLSHSHNYGGRRPSLTSERTQVTKAEQVLNWWNEDFFQEKGCRFNLGFEMIDDQDSKPYLTLSPAK</sequence>
<accession>A0ABR2W0U0</accession>
<evidence type="ECO:0000256" key="1">
    <source>
        <dbReference type="SAM" id="MobiDB-lite"/>
    </source>
</evidence>
<keyword evidence="3" id="KW-1185">Reference proteome</keyword>
<evidence type="ECO:0000313" key="2">
    <source>
        <dbReference type="EMBL" id="KAK9711807.1"/>
    </source>
</evidence>